<evidence type="ECO:0000256" key="2">
    <source>
        <dbReference type="SAM" id="MobiDB-lite"/>
    </source>
</evidence>
<evidence type="ECO:0000313" key="5">
    <source>
        <dbReference type="EMBL" id="MEU8135707.1"/>
    </source>
</evidence>
<dbReference type="CDD" id="cd00317">
    <property type="entry name" value="cyclophilin"/>
    <property type="match status" value="1"/>
</dbReference>
<sequence>MPGYAPDPAHAAGPPGSDHPGPARPQYPPGPGGPGAPGNGPGGPGGPGHGSGPGGRGRRNLVLGIGAAVVVAALIGGGIWFLTDDDGDDAPKSGSAQQPIGNLAPASPPPGSDDTPGAASPKTPSSATGKTGTGKATTGATGTGTAGPEASSTAGGAAPGAAKCDPAPGAPGKTTYPSAPPMTIDTSAAYTMNLVTSCGTVTVKLNAAKAPTTVNSFAFLAGKNYFDHTPCHRLTTEGIFVLQCGDPTGSGSGGPGYEFADENLAGATYPAGTVAMANSGPGTNGSQFFLVYKDSQLPPQYTPFGTVTGGMEVLEQVAADGVWDGSGDGPPKALIVLDEVTVTKK</sequence>
<dbReference type="RefSeq" id="WP_358355659.1">
    <property type="nucleotide sequence ID" value="NZ_JBEZFP010000048.1"/>
</dbReference>
<feature type="compositionally biased region" description="Low complexity" evidence="2">
    <location>
        <begin position="146"/>
        <end position="172"/>
    </location>
</feature>
<dbReference type="Gene3D" id="2.40.100.10">
    <property type="entry name" value="Cyclophilin-like"/>
    <property type="match status" value="1"/>
</dbReference>
<evidence type="ECO:0000313" key="6">
    <source>
        <dbReference type="Proteomes" id="UP001551482"/>
    </source>
</evidence>
<feature type="compositionally biased region" description="Pro residues" evidence="2">
    <location>
        <begin position="22"/>
        <end position="34"/>
    </location>
</feature>
<dbReference type="PRINTS" id="PR00153">
    <property type="entry name" value="CSAPPISMRASE"/>
</dbReference>
<dbReference type="EMBL" id="JBEZFP010000048">
    <property type="protein sequence ID" value="MEU8135707.1"/>
    <property type="molecule type" value="Genomic_DNA"/>
</dbReference>
<feature type="compositionally biased region" description="Gly residues" evidence="2">
    <location>
        <begin position="35"/>
        <end position="55"/>
    </location>
</feature>
<dbReference type="GO" id="GO:0003755">
    <property type="term" value="F:peptidyl-prolyl cis-trans isomerase activity"/>
    <property type="evidence" value="ECO:0007669"/>
    <property type="project" value="UniProtKB-EC"/>
</dbReference>
<evidence type="ECO:0000256" key="3">
    <source>
        <dbReference type="SAM" id="Phobius"/>
    </source>
</evidence>
<name>A0ABV3DIX9_9ACTN</name>
<dbReference type="InterPro" id="IPR044666">
    <property type="entry name" value="Cyclophilin_A-like"/>
</dbReference>
<comment type="function">
    <text evidence="1">PPIases accelerate the folding of proteins. It catalyzes the cis-trans isomerization of proline imidic peptide bonds in oligopeptides.</text>
</comment>
<proteinExistence type="predicted"/>
<dbReference type="PANTHER" id="PTHR45625:SF3">
    <property type="entry name" value="PEPTIDYL-PROLYL CIS-TRANS ISOMERASE B-RELATED"/>
    <property type="match status" value="1"/>
</dbReference>
<keyword evidence="3" id="KW-0812">Transmembrane</keyword>
<dbReference type="PANTHER" id="PTHR45625">
    <property type="entry name" value="PEPTIDYL-PROLYL CIS-TRANS ISOMERASE-RELATED"/>
    <property type="match status" value="1"/>
</dbReference>
<dbReference type="InterPro" id="IPR029000">
    <property type="entry name" value="Cyclophilin-like_dom_sf"/>
</dbReference>
<accession>A0ABV3DIX9</accession>
<keyword evidence="3" id="KW-1133">Transmembrane helix</keyword>
<comment type="caution">
    <text evidence="5">The sequence shown here is derived from an EMBL/GenBank/DDBJ whole genome shotgun (WGS) entry which is preliminary data.</text>
</comment>
<gene>
    <name evidence="5" type="ORF">AB0C36_19580</name>
</gene>
<protein>
    <submittedName>
        <fullName evidence="5">Peptidylprolyl isomerase</fullName>
        <ecNumber evidence="5">5.2.1.8</ecNumber>
    </submittedName>
</protein>
<keyword evidence="3" id="KW-0472">Membrane</keyword>
<evidence type="ECO:0000259" key="4">
    <source>
        <dbReference type="PROSITE" id="PS50072"/>
    </source>
</evidence>
<feature type="compositionally biased region" description="Low complexity" evidence="2">
    <location>
        <begin position="1"/>
        <end position="20"/>
    </location>
</feature>
<feature type="domain" description="PPIase cyclophilin-type" evidence="4">
    <location>
        <begin position="199"/>
        <end position="342"/>
    </location>
</feature>
<feature type="region of interest" description="Disordered" evidence="2">
    <location>
        <begin position="1"/>
        <end position="57"/>
    </location>
</feature>
<reference evidence="5 6" key="1">
    <citation type="submission" date="2024-06" db="EMBL/GenBank/DDBJ databases">
        <title>The Natural Products Discovery Center: Release of the First 8490 Sequenced Strains for Exploring Actinobacteria Biosynthetic Diversity.</title>
        <authorList>
            <person name="Kalkreuter E."/>
            <person name="Kautsar S.A."/>
            <person name="Yang D."/>
            <person name="Bader C.D."/>
            <person name="Teijaro C.N."/>
            <person name="Fluegel L."/>
            <person name="Davis C.M."/>
            <person name="Simpson J.R."/>
            <person name="Lauterbach L."/>
            <person name="Steele A.D."/>
            <person name="Gui C."/>
            <person name="Meng S."/>
            <person name="Li G."/>
            <person name="Viehrig K."/>
            <person name="Ye F."/>
            <person name="Su P."/>
            <person name="Kiefer A.F."/>
            <person name="Nichols A."/>
            <person name="Cepeda A.J."/>
            <person name="Yan W."/>
            <person name="Fan B."/>
            <person name="Jiang Y."/>
            <person name="Adhikari A."/>
            <person name="Zheng C.-J."/>
            <person name="Schuster L."/>
            <person name="Cowan T.M."/>
            <person name="Smanski M.J."/>
            <person name="Chevrette M.G."/>
            <person name="De Carvalho L.P.S."/>
            <person name="Shen B."/>
        </authorList>
    </citation>
    <scope>NUCLEOTIDE SEQUENCE [LARGE SCALE GENOMIC DNA]</scope>
    <source>
        <strain evidence="5 6">NPDC048946</strain>
    </source>
</reference>
<evidence type="ECO:0000256" key="1">
    <source>
        <dbReference type="ARBA" id="ARBA00002388"/>
    </source>
</evidence>
<dbReference type="Pfam" id="PF00160">
    <property type="entry name" value="Pro_isomerase"/>
    <property type="match status" value="1"/>
</dbReference>
<dbReference type="PROSITE" id="PS50072">
    <property type="entry name" value="CSA_PPIASE_2"/>
    <property type="match status" value="1"/>
</dbReference>
<dbReference type="SUPFAM" id="SSF50891">
    <property type="entry name" value="Cyclophilin-like"/>
    <property type="match status" value="1"/>
</dbReference>
<organism evidence="5 6">
    <name type="scientific">Streptodolium elevatio</name>
    <dbReference type="NCBI Taxonomy" id="3157996"/>
    <lineage>
        <taxon>Bacteria</taxon>
        <taxon>Bacillati</taxon>
        <taxon>Actinomycetota</taxon>
        <taxon>Actinomycetes</taxon>
        <taxon>Kitasatosporales</taxon>
        <taxon>Streptomycetaceae</taxon>
        <taxon>Streptodolium</taxon>
    </lineage>
</organism>
<feature type="transmembrane region" description="Helical" evidence="3">
    <location>
        <begin position="61"/>
        <end position="82"/>
    </location>
</feature>
<dbReference type="InterPro" id="IPR002130">
    <property type="entry name" value="Cyclophilin-type_PPIase_dom"/>
</dbReference>
<dbReference type="EC" id="5.2.1.8" evidence="5"/>
<dbReference type="Proteomes" id="UP001551482">
    <property type="component" value="Unassembled WGS sequence"/>
</dbReference>
<keyword evidence="5" id="KW-0413">Isomerase</keyword>
<keyword evidence="6" id="KW-1185">Reference proteome</keyword>
<feature type="compositionally biased region" description="Low complexity" evidence="2">
    <location>
        <begin position="122"/>
        <end position="140"/>
    </location>
</feature>
<feature type="region of interest" description="Disordered" evidence="2">
    <location>
        <begin position="86"/>
        <end position="178"/>
    </location>
</feature>